<evidence type="ECO:0000256" key="1">
    <source>
        <dbReference type="SAM" id="MobiDB-lite"/>
    </source>
</evidence>
<gene>
    <name evidence="2" type="ORF">DPM19_09865</name>
</gene>
<keyword evidence="3" id="KW-1185">Reference proteome</keyword>
<sequence>MIAAGLAFPLIVAFVTVVLLGPDSADAGRGLPSDPGTTVPVAQAPKVKPLEGPTNDEFVPPKPTRTPKPSARPKRTTAPPRPRPAETRRACPLPFLPSWCERNGYRPWGE</sequence>
<organism evidence="2 3">
    <name type="scientific">Actinomadura craniellae</name>
    <dbReference type="NCBI Taxonomy" id="2231787"/>
    <lineage>
        <taxon>Bacteria</taxon>
        <taxon>Bacillati</taxon>
        <taxon>Actinomycetota</taxon>
        <taxon>Actinomycetes</taxon>
        <taxon>Streptosporangiales</taxon>
        <taxon>Thermomonosporaceae</taxon>
        <taxon>Actinomadura</taxon>
    </lineage>
</organism>
<comment type="caution">
    <text evidence="2">The sequence shown here is derived from an EMBL/GenBank/DDBJ whole genome shotgun (WGS) entry which is preliminary data.</text>
</comment>
<dbReference type="EMBL" id="QLYX01000004">
    <property type="protein sequence ID" value="RAY15041.1"/>
    <property type="molecule type" value="Genomic_DNA"/>
</dbReference>
<name>A0A365H7I7_9ACTN</name>
<evidence type="ECO:0000313" key="2">
    <source>
        <dbReference type="EMBL" id="RAY15041.1"/>
    </source>
</evidence>
<protein>
    <submittedName>
        <fullName evidence="2">Uncharacterized protein</fullName>
    </submittedName>
</protein>
<dbReference type="Proteomes" id="UP000251891">
    <property type="component" value="Unassembled WGS sequence"/>
</dbReference>
<accession>A0A365H7I7</accession>
<evidence type="ECO:0000313" key="3">
    <source>
        <dbReference type="Proteomes" id="UP000251891"/>
    </source>
</evidence>
<reference evidence="2 3" key="1">
    <citation type="submission" date="2018-06" db="EMBL/GenBank/DDBJ databases">
        <title>Actinomadura craniellae sp. nov. isolated from marine sponge Craniella sp.</title>
        <authorList>
            <person name="Li L."/>
            <person name="Xu Q.H."/>
            <person name="Lin H.W."/>
            <person name="Lu Y.H."/>
        </authorList>
    </citation>
    <scope>NUCLEOTIDE SEQUENCE [LARGE SCALE GENOMIC DNA]</scope>
    <source>
        <strain evidence="2 3">LHW63021</strain>
    </source>
</reference>
<proteinExistence type="predicted"/>
<dbReference type="AlphaFoldDB" id="A0A365H7I7"/>
<feature type="region of interest" description="Disordered" evidence="1">
    <location>
        <begin position="23"/>
        <end position="91"/>
    </location>
</feature>